<reference evidence="14 15" key="1">
    <citation type="submission" date="2019-03" db="EMBL/GenBank/DDBJ databases">
        <title>Sequencing 25 genomes of Wallemia mellicola.</title>
        <authorList>
            <person name="Gostincar C."/>
        </authorList>
    </citation>
    <scope>NUCLEOTIDE SEQUENCE [LARGE SCALE GENOMIC DNA]</scope>
    <source>
        <strain evidence="9 16">EXF-1262</strain>
        <strain evidence="11 17">EXF-1274</strain>
        <strain evidence="13 14">EXF-1277</strain>
        <strain evidence="12 18">EXF-757</strain>
        <strain evidence="10 15">EXF-8738</strain>
    </source>
</reference>
<evidence type="ECO:0000256" key="3">
    <source>
        <dbReference type="ARBA" id="ARBA00022692"/>
    </source>
</evidence>
<dbReference type="Gene3D" id="1.10.3080.10">
    <property type="entry name" value="Clc chloride channel"/>
    <property type="match status" value="1"/>
</dbReference>
<dbReference type="PANTHER" id="PTHR45711">
    <property type="entry name" value="CHLORIDE CHANNEL PROTEIN"/>
    <property type="match status" value="1"/>
</dbReference>
<dbReference type="GO" id="GO:0005247">
    <property type="term" value="F:voltage-gated chloride channel activity"/>
    <property type="evidence" value="ECO:0007669"/>
    <property type="project" value="TreeGrafter"/>
</dbReference>
<comment type="caution">
    <text evidence="9">The sequence shown here is derived from an EMBL/GenBank/DDBJ whole genome shotgun (WGS) entry which is preliminary data.</text>
</comment>
<protein>
    <recommendedName>
        <fullName evidence="19">Chloride channel protein</fullName>
    </recommendedName>
</protein>
<dbReference type="EMBL" id="SPRX01000013">
    <property type="protein sequence ID" value="TIC67132.1"/>
    <property type="molecule type" value="Genomic_DNA"/>
</dbReference>
<evidence type="ECO:0000313" key="16">
    <source>
        <dbReference type="Proteomes" id="UP000307169"/>
    </source>
</evidence>
<keyword evidence="2" id="KW-0813">Transport</keyword>
<feature type="non-terminal residue" evidence="9">
    <location>
        <position position="1"/>
    </location>
</feature>
<keyword evidence="7" id="KW-0868">Chloride</keyword>
<sequence>WVQDSLDPVNIPAYLLPLSSWLVFLAVGLSIGLLSGLVSMVTVWLANIKTGRCVDKIWQTSKIMCDSWTKWTDWKLLNYSIYVLLSVIFAFIAALAVKKLSSRAAGSGISEIKCIIAGFENKEYLRWPVLLVKTCTLPFAIASGLSIGKEGPSVHVACCVGELVASLFPYFHKSKLKMREILIAASAAGVACAFGSPIGGVIFSIEVGFYLADGQDLLTQ</sequence>
<evidence type="ECO:0000313" key="15">
    <source>
        <dbReference type="Proteomes" id="UP000305647"/>
    </source>
</evidence>
<dbReference type="PANTHER" id="PTHR45711:SF9">
    <property type="entry name" value="ANION_PROTON EXCHANGE TRANSPORTER GEF1"/>
    <property type="match status" value="1"/>
</dbReference>
<evidence type="ECO:0000256" key="5">
    <source>
        <dbReference type="ARBA" id="ARBA00023065"/>
    </source>
</evidence>
<dbReference type="GO" id="GO:0000324">
    <property type="term" value="C:fungal-type vacuole"/>
    <property type="evidence" value="ECO:0007669"/>
    <property type="project" value="TreeGrafter"/>
</dbReference>
<evidence type="ECO:0000313" key="13">
    <source>
        <dbReference type="EMBL" id="TIC68012.1"/>
    </source>
</evidence>
<evidence type="ECO:0000313" key="9">
    <source>
        <dbReference type="EMBL" id="TIC02001.1"/>
    </source>
</evidence>
<dbReference type="GO" id="GO:0006878">
    <property type="term" value="P:intracellular copper ion homeostasis"/>
    <property type="evidence" value="ECO:0007669"/>
    <property type="project" value="TreeGrafter"/>
</dbReference>
<dbReference type="Proteomes" id="UP000307169">
    <property type="component" value="Unassembled WGS sequence"/>
</dbReference>
<dbReference type="PRINTS" id="PR00762">
    <property type="entry name" value="CLCHANNEL"/>
</dbReference>
<comment type="subcellular location">
    <subcellularLocation>
        <location evidence="1">Membrane</location>
        <topology evidence="1">Multi-pass membrane protein</topology>
    </subcellularLocation>
</comment>
<dbReference type="OrthoDB" id="44789at2759"/>
<dbReference type="Proteomes" id="UP000305362">
    <property type="component" value="Unassembled WGS sequence"/>
</dbReference>
<evidence type="ECO:0008006" key="19">
    <source>
        <dbReference type="Google" id="ProtNLM"/>
    </source>
</evidence>
<evidence type="ECO:0000313" key="14">
    <source>
        <dbReference type="Proteomes" id="UP000305362"/>
    </source>
</evidence>
<evidence type="ECO:0000313" key="17">
    <source>
        <dbReference type="Proteomes" id="UP000309601"/>
    </source>
</evidence>
<gene>
    <name evidence="12" type="ORF">E3Q01_01431</name>
    <name evidence="11" type="ORF">E3Q02_01833</name>
    <name evidence="13" type="ORF">E3Q03_01730</name>
    <name evidence="10" type="ORF">E3Q10_00642</name>
    <name evidence="9" type="ORF">E3Q17_01616</name>
</gene>
<evidence type="ECO:0000256" key="6">
    <source>
        <dbReference type="ARBA" id="ARBA00023136"/>
    </source>
</evidence>
<organism evidence="9 16">
    <name type="scientific">Wallemia mellicola</name>
    <dbReference type="NCBI Taxonomy" id="1708541"/>
    <lineage>
        <taxon>Eukaryota</taxon>
        <taxon>Fungi</taxon>
        <taxon>Dikarya</taxon>
        <taxon>Basidiomycota</taxon>
        <taxon>Wallemiomycotina</taxon>
        <taxon>Wallemiomycetes</taxon>
        <taxon>Wallemiales</taxon>
        <taxon>Wallemiaceae</taxon>
        <taxon>Wallemia</taxon>
    </lineage>
</organism>
<dbReference type="EMBL" id="SPRW01000016">
    <property type="protein sequence ID" value="TIC66408.1"/>
    <property type="molecule type" value="Genomic_DNA"/>
</dbReference>
<feature type="transmembrane region" description="Helical" evidence="8">
    <location>
        <begin position="20"/>
        <end position="46"/>
    </location>
</feature>
<evidence type="ECO:0000256" key="4">
    <source>
        <dbReference type="ARBA" id="ARBA00022989"/>
    </source>
</evidence>
<dbReference type="EMBL" id="SPRH01000014">
    <property type="protein sequence ID" value="TIC02001.1"/>
    <property type="molecule type" value="Genomic_DNA"/>
</dbReference>
<dbReference type="GO" id="GO:0005794">
    <property type="term" value="C:Golgi apparatus"/>
    <property type="evidence" value="ECO:0007669"/>
    <property type="project" value="TreeGrafter"/>
</dbReference>
<dbReference type="AlphaFoldDB" id="A0A4T0MYI5"/>
<evidence type="ECO:0000256" key="7">
    <source>
        <dbReference type="ARBA" id="ARBA00023214"/>
    </source>
</evidence>
<keyword evidence="3 8" id="KW-0812">Transmembrane</keyword>
<evidence type="ECO:0000256" key="2">
    <source>
        <dbReference type="ARBA" id="ARBA00022448"/>
    </source>
</evidence>
<keyword evidence="6 8" id="KW-0472">Membrane</keyword>
<name>A0A4T0MYI5_9BASI</name>
<dbReference type="Proteomes" id="UP000309601">
    <property type="component" value="Unassembled WGS sequence"/>
</dbReference>
<evidence type="ECO:0000313" key="12">
    <source>
        <dbReference type="EMBL" id="TIC67132.1"/>
    </source>
</evidence>
<dbReference type="EMBL" id="SPRV01000014">
    <property type="protein sequence ID" value="TIC68012.1"/>
    <property type="molecule type" value="Genomic_DNA"/>
</dbReference>
<dbReference type="EMBL" id="SPRO01000004">
    <property type="protein sequence ID" value="TIC33636.1"/>
    <property type="molecule type" value="Genomic_DNA"/>
</dbReference>
<dbReference type="SUPFAM" id="SSF81340">
    <property type="entry name" value="Clc chloride channel"/>
    <property type="match status" value="1"/>
</dbReference>
<proteinExistence type="predicted"/>
<evidence type="ECO:0000256" key="8">
    <source>
        <dbReference type="SAM" id="Phobius"/>
    </source>
</evidence>
<dbReference type="Pfam" id="PF00654">
    <property type="entry name" value="Voltage_CLC"/>
    <property type="match status" value="1"/>
</dbReference>
<dbReference type="GO" id="GO:0005783">
    <property type="term" value="C:endoplasmic reticulum"/>
    <property type="evidence" value="ECO:0007669"/>
    <property type="project" value="TreeGrafter"/>
</dbReference>
<dbReference type="InterPro" id="IPR001807">
    <property type="entry name" value="ClC"/>
</dbReference>
<dbReference type="Proteomes" id="UP000305647">
    <property type="component" value="Unassembled WGS sequence"/>
</dbReference>
<evidence type="ECO:0000313" key="11">
    <source>
        <dbReference type="EMBL" id="TIC66408.1"/>
    </source>
</evidence>
<evidence type="ECO:0000313" key="10">
    <source>
        <dbReference type="EMBL" id="TIC33636.1"/>
    </source>
</evidence>
<accession>A0A4T0MYI5</accession>
<feature type="transmembrane region" description="Helical" evidence="8">
    <location>
        <begin position="76"/>
        <end position="97"/>
    </location>
</feature>
<dbReference type="GO" id="GO:0005769">
    <property type="term" value="C:early endosome"/>
    <property type="evidence" value="ECO:0007669"/>
    <property type="project" value="TreeGrafter"/>
</dbReference>
<dbReference type="Proteomes" id="UP000310708">
    <property type="component" value="Unassembled WGS sequence"/>
</dbReference>
<evidence type="ECO:0000313" key="18">
    <source>
        <dbReference type="Proteomes" id="UP000310708"/>
    </source>
</evidence>
<keyword evidence="5" id="KW-0406">Ion transport</keyword>
<dbReference type="GO" id="GO:0005886">
    <property type="term" value="C:plasma membrane"/>
    <property type="evidence" value="ECO:0007669"/>
    <property type="project" value="TreeGrafter"/>
</dbReference>
<feature type="transmembrane region" description="Helical" evidence="8">
    <location>
        <begin position="183"/>
        <end position="212"/>
    </location>
</feature>
<keyword evidence="4 8" id="KW-1133">Transmembrane helix</keyword>
<dbReference type="GO" id="GO:0006879">
    <property type="term" value="P:intracellular iron ion homeostasis"/>
    <property type="evidence" value="ECO:0007669"/>
    <property type="project" value="TreeGrafter"/>
</dbReference>
<evidence type="ECO:0000256" key="1">
    <source>
        <dbReference type="ARBA" id="ARBA00004141"/>
    </source>
</evidence>
<dbReference type="InterPro" id="IPR014743">
    <property type="entry name" value="Cl-channel_core"/>
</dbReference>